<dbReference type="VEuPathDB" id="CryptoDB:Vbra_12349"/>
<proteinExistence type="predicted"/>
<feature type="compositionally biased region" description="Acidic residues" evidence="1">
    <location>
        <begin position="160"/>
        <end position="170"/>
    </location>
</feature>
<feature type="chain" id="PRO_5005187483" evidence="2">
    <location>
        <begin position="25"/>
        <end position="243"/>
    </location>
</feature>
<feature type="region of interest" description="Disordered" evidence="1">
    <location>
        <begin position="160"/>
        <end position="243"/>
    </location>
</feature>
<protein>
    <submittedName>
        <fullName evidence="3">Uncharacterized protein</fullName>
    </submittedName>
</protein>
<dbReference type="InParanoid" id="A0A0G4EL87"/>
<organism evidence="3 4">
    <name type="scientific">Vitrella brassicaformis (strain CCMP3155)</name>
    <dbReference type="NCBI Taxonomy" id="1169540"/>
    <lineage>
        <taxon>Eukaryota</taxon>
        <taxon>Sar</taxon>
        <taxon>Alveolata</taxon>
        <taxon>Colpodellida</taxon>
        <taxon>Vitrellaceae</taxon>
        <taxon>Vitrella</taxon>
    </lineage>
</organism>
<dbReference type="EMBL" id="CDMY01000255">
    <property type="protein sequence ID" value="CEL97764.1"/>
    <property type="molecule type" value="Genomic_DNA"/>
</dbReference>
<evidence type="ECO:0000256" key="1">
    <source>
        <dbReference type="SAM" id="MobiDB-lite"/>
    </source>
</evidence>
<evidence type="ECO:0000313" key="3">
    <source>
        <dbReference type="EMBL" id="CEL97764.1"/>
    </source>
</evidence>
<evidence type="ECO:0000256" key="2">
    <source>
        <dbReference type="SAM" id="SignalP"/>
    </source>
</evidence>
<name>A0A0G4EL87_VITBC</name>
<feature type="signal peptide" evidence="2">
    <location>
        <begin position="1"/>
        <end position="24"/>
    </location>
</feature>
<sequence>MMMKLAMTVLLLLSVCVVSRATAAANPPFSITVNGAKIGINEAGGAAPDTEKAIADELASESEDLYAESAADRRAKEAIIHDKEARKADAARARTADYKRKAIALEHQLEADKQMHDKQLAAEKEKTREEERVLAAHDASLKAQLRKEEQHIKDIIQAEDEEAAEEEQAQIEEQAARKKEQQLKRKEEKEVKEIMNERAAKCAGRPSPPVVPPCEDPASSFIDGTASRMSMRGMRSHKKSLAP</sequence>
<evidence type="ECO:0000313" key="4">
    <source>
        <dbReference type="Proteomes" id="UP000041254"/>
    </source>
</evidence>
<gene>
    <name evidence="3" type="ORF">Vbra_12349</name>
</gene>
<keyword evidence="2" id="KW-0732">Signal</keyword>
<keyword evidence="4" id="KW-1185">Reference proteome</keyword>
<reference evidence="3 4" key="1">
    <citation type="submission" date="2014-11" db="EMBL/GenBank/DDBJ databases">
        <authorList>
            <person name="Zhu J."/>
            <person name="Qi W."/>
            <person name="Song R."/>
        </authorList>
    </citation>
    <scope>NUCLEOTIDE SEQUENCE [LARGE SCALE GENOMIC DNA]</scope>
</reference>
<feature type="compositionally biased region" description="Basic and acidic residues" evidence="1">
    <location>
        <begin position="174"/>
        <end position="200"/>
    </location>
</feature>
<feature type="compositionally biased region" description="Basic residues" evidence="1">
    <location>
        <begin position="234"/>
        <end position="243"/>
    </location>
</feature>
<dbReference type="Proteomes" id="UP000041254">
    <property type="component" value="Unassembled WGS sequence"/>
</dbReference>
<dbReference type="AlphaFoldDB" id="A0A0G4EL87"/>
<feature type="compositionally biased region" description="Pro residues" evidence="1">
    <location>
        <begin position="206"/>
        <end position="215"/>
    </location>
</feature>
<accession>A0A0G4EL87</accession>